<dbReference type="InterPro" id="IPR019861">
    <property type="entry name" value="PorP/SprF_Bacteroidetes"/>
</dbReference>
<accession>A0AAT9GEQ9</accession>
<dbReference type="EMBL" id="AP029612">
    <property type="protein sequence ID" value="BFG69137.1"/>
    <property type="molecule type" value="Genomic_DNA"/>
</dbReference>
<name>A0AAT9GEQ9_9BACT</name>
<gene>
    <name evidence="1" type="ORF">KACHI17_00180</name>
</gene>
<organism evidence="1">
    <name type="scientific">Sediminibacterium sp. KACHI17</name>
    <dbReference type="NCBI Taxonomy" id="1751071"/>
    <lineage>
        <taxon>Bacteria</taxon>
        <taxon>Pseudomonadati</taxon>
        <taxon>Bacteroidota</taxon>
        <taxon>Chitinophagia</taxon>
        <taxon>Chitinophagales</taxon>
        <taxon>Chitinophagaceae</taxon>
        <taxon>Sediminibacterium</taxon>
    </lineage>
</organism>
<dbReference type="NCBIfam" id="TIGR03519">
    <property type="entry name" value="T9SS_PorP_fam"/>
    <property type="match status" value="1"/>
</dbReference>
<reference evidence="1" key="1">
    <citation type="submission" date="2024-02" db="EMBL/GenBank/DDBJ databases">
        <title>Sediminibacterium planktonica sp. nov. and Sediminibacterium longus sp. nov., isolated from surface lake and river water.</title>
        <authorList>
            <person name="Watanabe K."/>
            <person name="Takemine S."/>
            <person name="Ishii Y."/>
            <person name="Ogata Y."/>
            <person name="Shindo C."/>
            <person name="Suda W."/>
        </authorList>
    </citation>
    <scope>NUCLEOTIDE SEQUENCE</scope>
    <source>
        <strain evidence="1">KACHI17</strain>
    </source>
</reference>
<protein>
    <submittedName>
        <fullName evidence="1">Type IX secretion system membrane protein PorP/SprF</fullName>
    </submittedName>
</protein>
<dbReference type="RefSeq" id="WP_353549487.1">
    <property type="nucleotide sequence ID" value="NZ_AP029612.1"/>
</dbReference>
<evidence type="ECO:0000313" key="1">
    <source>
        <dbReference type="EMBL" id="BFG69137.1"/>
    </source>
</evidence>
<sequence>MRYLLYTILFFGCIQDGCAQQEVLYTQYMFNALALNPGYAGNKEFNVNMTYRHQWTQLQGAPKTMLFTVEKGIHEKNLGLGFHITKDAIGLQKNISPFLSIAYRIPVSERTVLSSGIAIGFSQYQLDGTGFVASSNADPILQAKLSSTILMDGKFGFYLSNDDFYVGLSAANLFNNNVNYTGDKRNIIVPQKRHFFLMSGVVLPISDKIKLYPSLLIRENFNQPTNADINAFILIDEKIWIGGSYRTSFKLISKNYLQSDLTQRAAASASAQIYPIKGMRLGYSYDFSIGGLNSYFGGTHEISIGYALMPLLTSLRISSPRYF</sequence>
<proteinExistence type="predicted"/>
<dbReference type="Pfam" id="PF11751">
    <property type="entry name" value="PorP_SprF"/>
    <property type="match status" value="1"/>
</dbReference>
<dbReference type="AlphaFoldDB" id="A0AAT9GEQ9"/>